<keyword evidence="1" id="KW-1133">Transmembrane helix</keyword>
<comment type="caution">
    <text evidence="2">The sequence shown here is derived from an EMBL/GenBank/DDBJ whole genome shotgun (WGS) entry which is preliminary data.</text>
</comment>
<dbReference type="Proteomes" id="UP000681967">
    <property type="component" value="Unassembled WGS sequence"/>
</dbReference>
<name>A0A8S2YL93_9BILA</name>
<reference evidence="2" key="1">
    <citation type="submission" date="2021-02" db="EMBL/GenBank/DDBJ databases">
        <authorList>
            <person name="Nowell W R."/>
        </authorList>
    </citation>
    <scope>NUCLEOTIDE SEQUENCE</scope>
</reference>
<sequence length="92" mass="10339">MLELTIVGLTNVLFLRVFLSIFRFVYIIVEESPTQPEPEPEYNNDSSNDKVNVEELIAKNGDSPTLNLSLQGITDQDMNIVANALENNTVRL</sequence>
<evidence type="ECO:0000313" key="3">
    <source>
        <dbReference type="Proteomes" id="UP000681967"/>
    </source>
</evidence>
<evidence type="ECO:0000256" key="1">
    <source>
        <dbReference type="SAM" id="Phobius"/>
    </source>
</evidence>
<keyword evidence="1" id="KW-0812">Transmembrane</keyword>
<organism evidence="2 3">
    <name type="scientific">Rotaria magnacalcarata</name>
    <dbReference type="NCBI Taxonomy" id="392030"/>
    <lineage>
        <taxon>Eukaryota</taxon>
        <taxon>Metazoa</taxon>
        <taxon>Spiralia</taxon>
        <taxon>Gnathifera</taxon>
        <taxon>Rotifera</taxon>
        <taxon>Eurotatoria</taxon>
        <taxon>Bdelloidea</taxon>
        <taxon>Philodinida</taxon>
        <taxon>Philodinidae</taxon>
        <taxon>Rotaria</taxon>
    </lineage>
</organism>
<evidence type="ECO:0000313" key="2">
    <source>
        <dbReference type="EMBL" id="CAF4561671.1"/>
    </source>
</evidence>
<proteinExistence type="predicted"/>
<keyword evidence="1" id="KW-0472">Membrane</keyword>
<feature type="transmembrane region" description="Helical" evidence="1">
    <location>
        <begin position="6"/>
        <end position="29"/>
    </location>
</feature>
<dbReference type="EMBL" id="CAJOBH010090289">
    <property type="protein sequence ID" value="CAF4561671.1"/>
    <property type="molecule type" value="Genomic_DNA"/>
</dbReference>
<protein>
    <submittedName>
        <fullName evidence="2">Uncharacterized protein</fullName>
    </submittedName>
</protein>
<gene>
    <name evidence="2" type="ORF">BYL167_LOCUS38536</name>
</gene>
<accession>A0A8S2YL93</accession>
<dbReference type="AlphaFoldDB" id="A0A8S2YL93"/>